<dbReference type="InterPro" id="IPR046947">
    <property type="entry name" value="LytR-like"/>
</dbReference>
<feature type="domain" description="HTH LytTR-type" evidence="5">
    <location>
        <begin position="173"/>
        <end position="240"/>
    </location>
</feature>
<evidence type="ECO:0000259" key="4">
    <source>
        <dbReference type="PROSITE" id="PS50110"/>
    </source>
</evidence>
<name>A0ABS8FRX5_9FIRM</name>
<dbReference type="InterPro" id="IPR007492">
    <property type="entry name" value="LytTR_DNA-bd_dom"/>
</dbReference>
<dbReference type="PROSITE" id="PS50110">
    <property type="entry name" value="RESPONSE_REGULATORY"/>
    <property type="match status" value="1"/>
</dbReference>
<dbReference type="SMART" id="SM00448">
    <property type="entry name" value="REC"/>
    <property type="match status" value="1"/>
</dbReference>
<dbReference type="CDD" id="cd00156">
    <property type="entry name" value="REC"/>
    <property type="match status" value="1"/>
</dbReference>
<dbReference type="GO" id="GO:0003677">
    <property type="term" value="F:DNA binding"/>
    <property type="evidence" value="ECO:0007669"/>
    <property type="project" value="UniProtKB-KW"/>
</dbReference>
<keyword evidence="3" id="KW-0597">Phosphoprotein</keyword>
<dbReference type="PANTHER" id="PTHR37299:SF1">
    <property type="entry name" value="STAGE 0 SPORULATION PROTEIN A HOMOLOG"/>
    <property type="match status" value="1"/>
</dbReference>
<evidence type="ECO:0000313" key="6">
    <source>
        <dbReference type="EMBL" id="MCC2219908.1"/>
    </source>
</evidence>
<dbReference type="Gene3D" id="3.40.50.2300">
    <property type="match status" value="1"/>
</dbReference>
<protein>
    <recommendedName>
        <fullName evidence="1">Stage 0 sporulation protein A homolog</fullName>
    </recommendedName>
</protein>
<dbReference type="Pfam" id="PF00072">
    <property type="entry name" value="Response_reg"/>
    <property type="match status" value="1"/>
</dbReference>
<dbReference type="Gene3D" id="2.40.50.1020">
    <property type="entry name" value="LytTr DNA-binding domain"/>
    <property type="match status" value="1"/>
</dbReference>
<evidence type="ECO:0000256" key="3">
    <source>
        <dbReference type="PROSITE-ProRule" id="PRU00169"/>
    </source>
</evidence>
<feature type="modified residue" description="4-aspartylphosphate" evidence="3">
    <location>
        <position position="58"/>
    </location>
</feature>
<evidence type="ECO:0000256" key="2">
    <source>
        <dbReference type="ARBA" id="ARBA00024867"/>
    </source>
</evidence>
<dbReference type="PANTHER" id="PTHR37299">
    <property type="entry name" value="TRANSCRIPTIONAL REGULATOR-RELATED"/>
    <property type="match status" value="1"/>
</dbReference>
<proteinExistence type="predicted"/>
<dbReference type="InterPro" id="IPR011006">
    <property type="entry name" value="CheY-like_superfamily"/>
</dbReference>
<gene>
    <name evidence="6" type="ORF">LKD28_12905</name>
</gene>
<sequence length="246" mass="28537">MYHIVICDDDTLFIDHMKCLLLRAGLPSETCKFYSYLSASEFEADFPNFYTIDLLILDIQLPDVNGTVFAKSFREKFPSSTLVFCSGKQSPTPESFESEPYRYLLKTWSDEHMVEKLASIVAHIQTEKTEPFIHAGWYSTHIKLPASEIMYIARGRGCSKIYVSKNSPYYAYNDKIICKSSLSDLHALLHDFYFAYAHNSYLVNLQHVTYLNTTELTLSDNSMLTISRSRQKEFQAMFFRYMKSQD</sequence>
<comment type="function">
    <text evidence="2">May play the central regulatory role in sporulation. It may be an element of the effector pathway responsible for the activation of sporulation genes in response to nutritional stress. Spo0A may act in concert with spo0H (a sigma factor) to control the expression of some genes that are critical to the sporulation process.</text>
</comment>
<feature type="domain" description="Response regulatory" evidence="4">
    <location>
        <begin position="3"/>
        <end position="121"/>
    </location>
</feature>
<dbReference type="EMBL" id="JAJEQT010000011">
    <property type="protein sequence ID" value="MCC2219908.1"/>
    <property type="molecule type" value="Genomic_DNA"/>
</dbReference>
<dbReference type="SUPFAM" id="SSF52172">
    <property type="entry name" value="CheY-like"/>
    <property type="match status" value="1"/>
</dbReference>
<accession>A0ABS8FRX5</accession>
<organism evidence="6 7">
    <name type="scientific">Coprococcus hominis</name>
    <name type="common">ex Arizal et al. 2022</name>
    <dbReference type="NCBI Taxonomy" id="2881262"/>
    <lineage>
        <taxon>Bacteria</taxon>
        <taxon>Bacillati</taxon>
        <taxon>Bacillota</taxon>
        <taxon>Clostridia</taxon>
        <taxon>Lachnospirales</taxon>
        <taxon>Lachnospiraceae</taxon>
        <taxon>Coprococcus</taxon>
    </lineage>
</organism>
<dbReference type="SMART" id="SM00850">
    <property type="entry name" value="LytTR"/>
    <property type="match status" value="1"/>
</dbReference>
<reference evidence="6 7" key="1">
    <citation type="submission" date="2021-10" db="EMBL/GenBank/DDBJ databases">
        <title>Anaerobic single-cell dispensing facilitates the cultivation of human gut bacteria.</title>
        <authorList>
            <person name="Afrizal A."/>
        </authorList>
    </citation>
    <scope>NUCLEOTIDE SEQUENCE [LARGE SCALE GENOMIC DNA]</scope>
    <source>
        <strain evidence="6 7">CLA-AA-H212</strain>
    </source>
</reference>
<evidence type="ECO:0000256" key="1">
    <source>
        <dbReference type="ARBA" id="ARBA00018672"/>
    </source>
</evidence>
<keyword evidence="6" id="KW-0238">DNA-binding</keyword>
<dbReference type="PROSITE" id="PS50930">
    <property type="entry name" value="HTH_LYTTR"/>
    <property type="match status" value="1"/>
</dbReference>
<keyword evidence="7" id="KW-1185">Reference proteome</keyword>
<evidence type="ECO:0000259" key="5">
    <source>
        <dbReference type="PROSITE" id="PS50930"/>
    </source>
</evidence>
<dbReference type="InterPro" id="IPR001789">
    <property type="entry name" value="Sig_transdc_resp-reg_receiver"/>
</dbReference>
<dbReference type="RefSeq" id="WP_227573586.1">
    <property type="nucleotide sequence ID" value="NZ_JAJEQT010000011.1"/>
</dbReference>
<evidence type="ECO:0000313" key="7">
    <source>
        <dbReference type="Proteomes" id="UP001198495"/>
    </source>
</evidence>
<comment type="caution">
    <text evidence="6">The sequence shown here is derived from an EMBL/GenBank/DDBJ whole genome shotgun (WGS) entry which is preliminary data.</text>
</comment>
<dbReference type="Pfam" id="PF04397">
    <property type="entry name" value="LytTR"/>
    <property type="match status" value="1"/>
</dbReference>
<dbReference type="Proteomes" id="UP001198495">
    <property type="component" value="Unassembled WGS sequence"/>
</dbReference>